<dbReference type="AlphaFoldDB" id="A0A1Y1KS47"/>
<dbReference type="InterPro" id="IPR001251">
    <property type="entry name" value="CRAL-TRIO_dom"/>
</dbReference>
<proteinExistence type="predicted"/>
<dbReference type="PANTHER" id="PTHR10174">
    <property type="entry name" value="ALPHA-TOCOPHEROL TRANSFER PROTEIN-RELATED"/>
    <property type="match status" value="1"/>
</dbReference>
<dbReference type="SUPFAM" id="SSF52087">
    <property type="entry name" value="CRAL/TRIO domain"/>
    <property type="match status" value="1"/>
</dbReference>
<accession>A0A1Y1KS47</accession>
<reference evidence="2" key="1">
    <citation type="journal article" date="2016" name="Sci. Rep.">
        <title>Molecular characterization of firefly nuptial gifts: a multi-omics approach sheds light on postcopulatory sexual selection.</title>
        <authorList>
            <person name="Al-Wathiqui N."/>
            <person name="Fallon T.R."/>
            <person name="South A."/>
            <person name="Weng J.K."/>
            <person name="Lewis S.M."/>
        </authorList>
    </citation>
    <scope>NUCLEOTIDE SEQUENCE</scope>
</reference>
<dbReference type="KEGG" id="ppyr:116161670"/>
<dbReference type="PROSITE" id="PS50191">
    <property type="entry name" value="CRAL_TRIO"/>
    <property type="match status" value="1"/>
</dbReference>
<dbReference type="GO" id="GO:0016020">
    <property type="term" value="C:membrane"/>
    <property type="evidence" value="ECO:0007669"/>
    <property type="project" value="TreeGrafter"/>
</dbReference>
<evidence type="ECO:0000313" key="2">
    <source>
        <dbReference type="EMBL" id="JAV61707.1"/>
    </source>
</evidence>
<dbReference type="PRINTS" id="PR00180">
    <property type="entry name" value="CRETINALDHBP"/>
</dbReference>
<name>A0A1Y1KS47_PHOPY</name>
<feature type="domain" description="CRAL-TRIO" evidence="1">
    <location>
        <begin position="81"/>
        <end position="244"/>
    </location>
</feature>
<dbReference type="Gene3D" id="3.40.525.10">
    <property type="entry name" value="CRAL-TRIO lipid binding domain"/>
    <property type="match status" value="1"/>
</dbReference>
<dbReference type="OrthoDB" id="6432525at2759"/>
<dbReference type="RefSeq" id="XP_031330963.1">
    <property type="nucleotide sequence ID" value="XM_031475103.1"/>
</dbReference>
<organism evidence="2">
    <name type="scientific">Photinus pyralis</name>
    <name type="common">Common eastern firefly</name>
    <name type="synonym">Lampyris pyralis</name>
    <dbReference type="NCBI Taxonomy" id="7054"/>
    <lineage>
        <taxon>Eukaryota</taxon>
        <taxon>Metazoa</taxon>
        <taxon>Ecdysozoa</taxon>
        <taxon>Arthropoda</taxon>
        <taxon>Hexapoda</taxon>
        <taxon>Insecta</taxon>
        <taxon>Pterygota</taxon>
        <taxon>Neoptera</taxon>
        <taxon>Endopterygota</taxon>
        <taxon>Coleoptera</taxon>
        <taxon>Polyphaga</taxon>
        <taxon>Elateriformia</taxon>
        <taxon>Elateroidea</taxon>
        <taxon>Lampyridae</taxon>
        <taxon>Lampyrinae</taxon>
        <taxon>Photinus</taxon>
    </lineage>
</organism>
<dbReference type="InterPro" id="IPR036273">
    <property type="entry name" value="CRAL/TRIO_N_dom_sf"/>
</dbReference>
<dbReference type="InterPro" id="IPR036865">
    <property type="entry name" value="CRAL-TRIO_dom_sf"/>
</dbReference>
<dbReference type="GeneID" id="116161670"/>
<protein>
    <recommendedName>
        <fullName evidence="1">CRAL-TRIO domain-containing protein</fullName>
    </recommendedName>
</protein>
<dbReference type="Pfam" id="PF00650">
    <property type="entry name" value="CRAL_TRIO"/>
    <property type="match status" value="1"/>
</dbReference>
<dbReference type="GO" id="GO:1902936">
    <property type="term" value="F:phosphatidylinositol bisphosphate binding"/>
    <property type="evidence" value="ECO:0007669"/>
    <property type="project" value="TreeGrafter"/>
</dbReference>
<dbReference type="PANTHER" id="PTHR10174:SF213">
    <property type="entry name" value="CRAL-TRIO DOMAIN-CONTAINING PROTEIN"/>
    <property type="match status" value="1"/>
</dbReference>
<evidence type="ECO:0000259" key="1">
    <source>
        <dbReference type="PROSITE" id="PS50191"/>
    </source>
</evidence>
<sequence>MPLNYASVDLEYEKNKELRRDDVRHLQDWLEKLPHMPEISELELIFFLKSCEFRVEMTKTTIDNCYTMKGLSPEIFARRDLKTLQATLDNVILLPLPKLTSEGYQVFYTKLNSEDPSLYVFADMVKCNDVVMRVTLLQKGTVAGLVYIFDMEGFTLSHIARMHITELRKVLFYLQDGLPMQLVQFHFINADSRLDKLMMIIKPFLKKKLFERMHFHTDPAKTLYEYVPQECMPKEFGGLDRSIRELQDEVRARLNDTSDFIEEDEKRVIDESKRLQKSSRFDHVFGMEGTFKKLELD</sequence>
<dbReference type="EMBL" id="GEZM01081328">
    <property type="protein sequence ID" value="JAV61707.1"/>
    <property type="molecule type" value="Transcribed_RNA"/>
</dbReference>
<dbReference type="SUPFAM" id="SSF46938">
    <property type="entry name" value="CRAL/TRIO N-terminal domain"/>
    <property type="match status" value="1"/>
</dbReference>
<dbReference type="SMART" id="SM00516">
    <property type="entry name" value="SEC14"/>
    <property type="match status" value="1"/>
</dbReference>
<dbReference type="CDD" id="cd00170">
    <property type="entry name" value="SEC14"/>
    <property type="match status" value="1"/>
</dbReference>